<dbReference type="Proteomes" id="UP000268321">
    <property type="component" value="Unassembled WGS sequence"/>
</dbReference>
<protein>
    <submittedName>
        <fullName evidence="1">Uncharacterized protein</fullName>
    </submittedName>
</protein>
<organism evidence="1 2">
    <name type="scientific">Metschnikowia bicuspidata</name>
    <dbReference type="NCBI Taxonomy" id="27322"/>
    <lineage>
        <taxon>Eukaryota</taxon>
        <taxon>Fungi</taxon>
        <taxon>Dikarya</taxon>
        <taxon>Ascomycota</taxon>
        <taxon>Saccharomycotina</taxon>
        <taxon>Pichiomycetes</taxon>
        <taxon>Metschnikowiaceae</taxon>
        <taxon>Metschnikowia</taxon>
    </lineage>
</organism>
<sequence>MSPARQQDAAPAAVPSLTITSVEVPTVVQSTPQRPVLSPEAFKSEHKIVMKIIVKYVAIKITNLFPPPERRRTAAKELPLDDFLMILVGRLQLSMVNFMKGIIYLFRYMDIIYLLRYLKQSNNFANYTDMGFGLKKLIVGCFRLVLAHERIVKDWKTITGLTNAQINAIVKTVIGRLNGKLNIKNTEVMRLKNEIQRFVQMMTKSV</sequence>
<gene>
    <name evidence="1" type="ORF">METBISCDRAFT_15371</name>
</gene>
<keyword evidence="2" id="KW-1185">Reference proteome</keyword>
<accession>A0A4P9ZD66</accession>
<name>A0A4P9ZD66_9ASCO</name>
<reference evidence="2" key="1">
    <citation type="journal article" date="2018" name="Nat. Microbiol.">
        <title>Leveraging single-cell genomics to expand the fungal tree of life.</title>
        <authorList>
            <person name="Ahrendt S.R."/>
            <person name="Quandt C.A."/>
            <person name="Ciobanu D."/>
            <person name="Clum A."/>
            <person name="Salamov A."/>
            <person name="Andreopoulos B."/>
            <person name="Cheng J.F."/>
            <person name="Woyke T."/>
            <person name="Pelin A."/>
            <person name="Henrissat B."/>
            <person name="Reynolds N.K."/>
            <person name="Benny G.L."/>
            <person name="Smith M.E."/>
            <person name="James T.Y."/>
            <person name="Grigoriev I.V."/>
        </authorList>
    </citation>
    <scope>NUCLEOTIDE SEQUENCE [LARGE SCALE GENOMIC DNA]</scope>
    <source>
        <strain evidence="2">Baker2002</strain>
    </source>
</reference>
<dbReference type="OrthoDB" id="4090559at2759"/>
<dbReference type="AlphaFoldDB" id="A0A4P9ZD66"/>
<dbReference type="EMBL" id="ML004451">
    <property type="protein sequence ID" value="RKP30855.1"/>
    <property type="molecule type" value="Genomic_DNA"/>
</dbReference>
<proteinExistence type="predicted"/>
<evidence type="ECO:0000313" key="2">
    <source>
        <dbReference type="Proteomes" id="UP000268321"/>
    </source>
</evidence>
<evidence type="ECO:0000313" key="1">
    <source>
        <dbReference type="EMBL" id="RKP30855.1"/>
    </source>
</evidence>